<dbReference type="EMBL" id="CADCVI010000073">
    <property type="protein sequence ID" value="CAA9463460.1"/>
    <property type="molecule type" value="Genomic_DNA"/>
</dbReference>
<gene>
    <name evidence="1" type="ORF">AVDCRST_MAG25-1180</name>
</gene>
<reference evidence="1" key="1">
    <citation type="submission" date="2020-02" db="EMBL/GenBank/DDBJ databases">
        <authorList>
            <person name="Meier V. D."/>
        </authorList>
    </citation>
    <scope>NUCLEOTIDE SEQUENCE</scope>
    <source>
        <strain evidence="1">AVDCRST_MAG25</strain>
    </source>
</reference>
<dbReference type="Pfam" id="PF13687">
    <property type="entry name" value="DUF4153"/>
    <property type="match status" value="1"/>
</dbReference>
<evidence type="ECO:0000313" key="1">
    <source>
        <dbReference type="EMBL" id="CAA9463460.1"/>
    </source>
</evidence>
<accession>A0A6J4R762</accession>
<dbReference type="InterPro" id="IPR025291">
    <property type="entry name" value="DUF4153"/>
</dbReference>
<protein>
    <submittedName>
        <fullName evidence="1">Uncharacterized protein</fullName>
    </submittedName>
</protein>
<dbReference type="AlphaFoldDB" id="A0A6J4R762"/>
<sequence length="162" mass="17012">MDERTRLGLGIAPAAAVLGVTGDGLLRLLPWGLNVPLLAAFFARRHSDALTTGFLAVALLNARNPDSLIVRTNLGRADAGRRLDAPYLAAPSADAVPPLTAALPTLPEGDRGPVAAALKVRCTGPYPADWRTYNLPRDRAREAVGGLRAEFPARARGSQEGG</sequence>
<organism evidence="1">
    <name type="scientific">uncultured Rubrobacteraceae bacterium</name>
    <dbReference type="NCBI Taxonomy" id="349277"/>
    <lineage>
        <taxon>Bacteria</taxon>
        <taxon>Bacillati</taxon>
        <taxon>Actinomycetota</taxon>
        <taxon>Rubrobacteria</taxon>
        <taxon>Rubrobacterales</taxon>
        <taxon>Rubrobacteraceae</taxon>
        <taxon>environmental samples</taxon>
    </lineage>
</organism>
<name>A0A6J4R762_9ACTN</name>
<proteinExistence type="predicted"/>